<name>A0ABU6AZU4_9NOCA</name>
<dbReference type="Gene3D" id="1.10.10.2830">
    <property type="match status" value="1"/>
</dbReference>
<protein>
    <submittedName>
        <fullName evidence="2">Chromosome partitioning protein</fullName>
    </submittedName>
</protein>
<sequence>MPAPQRPKKSRSGSSGLPSTAHSDTAAIVSAVLTTTRAEVSTDGVSAAPPPASQIDAPLAEFAHRPDNPRWAREYDPEADPELAAFAATVDEFGILQAVTVCSREAWLEHHPHDKFADEVRYVVIMGNRRLATARHKKVDRLPLHRNDRLADPRLSKESGIIENYHRKPYDPIREGGEMAAVLAMTGESKRAFAERMGISHTQVNQRLQLLELIPEFQGMVSDLAMPVQKALKIAVLPAEHQRALLDLGQPYDPDRLITEPDSESGTDDGKSLSTTAAVKIPKSSTPDDVAKVLRDKLDPALLNAVLNILTGDASLRDPHRAR</sequence>
<dbReference type="RefSeq" id="WP_195078872.1">
    <property type="nucleotide sequence ID" value="NZ_JAYESH010000026.1"/>
</dbReference>
<dbReference type="PANTHER" id="PTHR33375">
    <property type="entry name" value="CHROMOSOME-PARTITIONING PROTEIN PARB-RELATED"/>
    <property type="match status" value="1"/>
</dbReference>
<dbReference type="InterPro" id="IPR036086">
    <property type="entry name" value="ParB/Sulfiredoxin_sf"/>
</dbReference>
<reference evidence="2 3" key="1">
    <citation type="submission" date="2023-12" db="EMBL/GenBank/DDBJ databases">
        <title>novel species in genus Nocarida.</title>
        <authorList>
            <person name="Li Z."/>
        </authorList>
    </citation>
    <scope>NUCLEOTIDE SEQUENCE [LARGE SCALE GENOMIC DNA]</scope>
    <source>
        <strain evidence="2 3">CDC186</strain>
    </source>
</reference>
<dbReference type="SUPFAM" id="SSF109709">
    <property type="entry name" value="KorB DNA-binding domain-like"/>
    <property type="match status" value="1"/>
</dbReference>
<feature type="region of interest" description="Disordered" evidence="1">
    <location>
        <begin position="1"/>
        <end position="24"/>
    </location>
</feature>
<dbReference type="SUPFAM" id="SSF110849">
    <property type="entry name" value="ParB/Sulfiredoxin"/>
    <property type="match status" value="1"/>
</dbReference>
<dbReference type="EMBL" id="JAYKYQ010000010">
    <property type="protein sequence ID" value="MEB3512914.1"/>
    <property type="molecule type" value="Genomic_DNA"/>
</dbReference>
<dbReference type="PANTHER" id="PTHR33375:SF1">
    <property type="entry name" value="CHROMOSOME-PARTITIONING PROTEIN PARB-RELATED"/>
    <property type="match status" value="1"/>
</dbReference>
<evidence type="ECO:0000313" key="2">
    <source>
        <dbReference type="EMBL" id="MEB3512914.1"/>
    </source>
</evidence>
<dbReference type="Gene3D" id="3.90.1530.30">
    <property type="match status" value="1"/>
</dbReference>
<feature type="compositionally biased region" description="Polar residues" evidence="1">
    <location>
        <begin position="12"/>
        <end position="23"/>
    </location>
</feature>
<dbReference type="InterPro" id="IPR050336">
    <property type="entry name" value="Chromosome_partition/occlusion"/>
</dbReference>
<comment type="caution">
    <text evidence="2">The sequence shown here is derived from an EMBL/GenBank/DDBJ whole genome shotgun (WGS) entry which is preliminary data.</text>
</comment>
<keyword evidence="3" id="KW-1185">Reference proteome</keyword>
<organism evidence="2 3">
    <name type="scientific">Nocardia implantans</name>
    <dbReference type="NCBI Taxonomy" id="3108168"/>
    <lineage>
        <taxon>Bacteria</taxon>
        <taxon>Bacillati</taxon>
        <taxon>Actinomycetota</taxon>
        <taxon>Actinomycetes</taxon>
        <taxon>Mycobacteriales</taxon>
        <taxon>Nocardiaceae</taxon>
        <taxon>Nocardia</taxon>
    </lineage>
</organism>
<accession>A0ABU6AZU4</accession>
<evidence type="ECO:0000313" key="3">
    <source>
        <dbReference type="Proteomes" id="UP001348098"/>
    </source>
</evidence>
<feature type="region of interest" description="Disordered" evidence="1">
    <location>
        <begin position="251"/>
        <end position="273"/>
    </location>
</feature>
<proteinExistence type="predicted"/>
<gene>
    <name evidence="2" type="ORF">U3653_23030</name>
</gene>
<dbReference type="Proteomes" id="UP001348098">
    <property type="component" value="Unassembled WGS sequence"/>
</dbReference>
<feature type="compositionally biased region" description="Basic residues" evidence="1">
    <location>
        <begin position="1"/>
        <end position="11"/>
    </location>
</feature>
<evidence type="ECO:0000256" key="1">
    <source>
        <dbReference type="SAM" id="MobiDB-lite"/>
    </source>
</evidence>